<dbReference type="EMBL" id="BPLR01001174">
    <property type="protein sequence ID" value="GIZ00568.1"/>
    <property type="molecule type" value="Genomic_DNA"/>
</dbReference>
<keyword evidence="2" id="KW-1185">Reference proteome</keyword>
<name>A0AAV4XZH9_CAEEX</name>
<evidence type="ECO:0000313" key="1">
    <source>
        <dbReference type="EMBL" id="GIZ00568.1"/>
    </source>
</evidence>
<dbReference type="AlphaFoldDB" id="A0AAV4XZH9"/>
<proteinExistence type="predicted"/>
<protein>
    <submittedName>
        <fullName evidence="1">Uncharacterized protein</fullName>
    </submittedName>
</protein>
<organism evidence="1 2">
    <name type="scientific">Caerostris extrusa</name>
    <name type="common">Bark spider</name>
    <name type="synonym">Caerostris bankana</name>
    <dbReference type="NCBI Taxonomy" id="172846"/>
    <lineage>
        <taxon>Eukaryota</taxon>
        <taxon>Metazoa</taxon>
        <taxon>Ecdysozoa</taxon>
        <taxon>Arthropoda</taxon>
        <taxon>Chelicerata</taxon>
        <taxon>Arachnida</taxon>
        <taxon>Araneae</taxon>
        <taxon>Araneomorphae</taxon>
        <taxon>Entelegynae</taxon>
        <taxon>Araneoidea</taxon>
        <taxon>Araneidae</taxon>
        <taxon>Caerostris</taxon>
    </lineage>
</organism>
<comment type="caution">
    <text evidence="1">The sequence shown here is derived from an EMBL/GenBank/DDBJ whole genome shotgun (WGS) entry which is preliminary data.</text>
</comment>
<evidence type="ECO:0000313" key="2">
    <source>
        <dbReference type="Proteomes" id="UP001054945"/>
    </source>
</evidence>
<accession>A0AAV4XZH9</accession>
<dbReference type="Proteomes" id="UP001054945">
    <property type="component" value="Unassembled WGS sequence"/>
</dbReference>
<gene>
    <name evidence="1" type="ORF">CEXT_7751</name>
</gene>
<sequence>MENRFKIRAEPNTSVSLTGMGFTNSCSELSFLNKREAKFTLSQNSLIQDSTDTSHHEWLQLGPNTNSNSILYEMFSPETACNASTATGASIKFVVSSNGDDSESAASHKVSYEIHGAFCLRGNLMFELSQQMFRNCCRFAFLHLSSETN</sequence>
<reference evidence="1 2" key="1">
    <citation type="submission" date="2021-06" db="EMBL/GenBank/DDBJ databases">
        <title>Caerostris extrusa draft genome.</title>
        <authorList>
            <person name="Kono N."/>
            <person name="Arakawa K."/>
        </authorList>
    </citation>
    <scope>NUCLEOTIDE SEQUENCE [LARGE SCALE GENOMIC DNA]</scope>
</reference>